<evidence type="ECO:0000313" key="1">
    <source>
        <dbReference type="EMBL" id="SBT49254.1"/>
    </source>
</evidence>
<organism evidence="1 2">
    <name type="scientific">Plasmodium ovale wallikeri</name>
    <dbReference type="NCBI Taxonomy" id="864142"/>
    <lineage>
        <taxon>Eukaryota</taxon>
        <taxon>Sar</taxon>
        <taxon>Alveolata</taxon>
        <taxon>Apicomplexa</taxon>
        <taxon>Aconoidasida</taxon>
        <taxon>Haemosporida</taxon>
        <taxon>Plasmodiidae</taxon>
        <taxon>Plasmodium</taxon>
        <taxon>Plasmodium (Plasmodium)</taxon>
    </lineage>
</organism>
<dbReference type="EMBL" id="FLRD01000152">
    <property type="protein sequence ID" value="SBT49254.1"/>
    <property type="molecule type" value="Genomic_DNA"/>
</dbReference>
<accession>A0A1A8ZYM5</accession>
<proteinExistence type="predicted"/>
<reference evidence="2" key="1">
    <citation type="submission" date="2016-05" db="EMBL/GenBank/DDBJ databases">
        <authorList>
            <person name="Naeem R."/>
        </authorList>
    </citation>
    <scope>NUCLEOTIDE SEQUENCE [LARGE SCALE GENOMIC DNA]</scope>
</reference>
<dbReference type="AlphaFoldDB" id="A0A1A8ZYM5"/>
<keyword evidence="2" id="KW-1185">Reference proteome</keyword>
<protein>
    <submittedName>
        <fullName evidence="1">Uncharacterized protein</fullName>
    </submittedName>
</protein>
<gene>
    <name evidence="1" type="ORF">POVWA1_059290</name>
</gene>
<sequence length="116" mass="13199">MATANEAEIMRLANASSKHPDYFGGSISHMGKFDPSPPKKKEKIEHMDIRIYASIQRFAQCFADTNRWVNLLCIFSYFLFCKTSQCFPPKGSNIHDLSLLIKASHQIGKEKDKPHP</sequence>
<evidence type="ECO:0000313" key="2">
    <source>
        <dbReference type="Proteomes" id="UP000078555"/>
    </source>
</evidence>
<dbReference type="Proteomes" id="UP000078555">
    <property type="component" value="Unassembled WGS sequence"/>
</dbReference>
<name>A0A1A8ZYM5_PLAOA</name>